<evidence type="ECO:0000313" key="2">
    <source>
        <dbReference type="Proteomes" id="UP001156660"/>
    </source>
</evidence>
<dbReference type="CDD" id="cd20705">
    <property type="entry name" value="MIX_I"/>
    <property type="match status" value="1"/>
</dbReference>
<comment type="caution">
    <text evidence="1">The sequence shown here is derived from an EMBL/GenBank/DDBJ whole genome shotgun (WGS) entry which is preliminary data.</text>
</comment>
<gene>
    <name evidence="1" type="ORF">GCM10007855_00870</name>
</gene>
<accession>A0ABQ6AGE2</accession>
<protein>
    <submittedName>
        <fullName evidence="1">Uncharacterized protein</fullName>
    </submittedName>
</protein>
<dbReference type="Proteomes" id="UP001156660">
    <property type="component" value="Unassembled WGS sequence"/>
</dbReference>
<proteinExistence type="predicted"/>
<keyword evidence="2" id="KW-1185">Reference proteome</keyword>
<evidence type="ECO:0000313" key="1">
    <source>
        <dbReference type="EMBL" id="GLR73214.1"/>
    </source>
</evidence>
<name>A0ABQ6AGE2_9GAMM</name>
<reference evidence="2" key="1">
    <citation type="journal article" date="2019" name="Int. J. Syst. Evol. Microbiol.">
        <title>The Global Catalogue of Microorganisms (GCM) 10K type strain sequencing project: providing services to taxonomists for standard genome sequencing and annotation.</title>
        <authorList>
            <consortium name="The Broad Institute Genomics Platform"/>
            <consortium name="The Broad Institute Genome Sequencing Center for Infectious Disease"/>
            <person name="Wu L."/>
            <person name="Ma J."/>
        </authorList>
    </citation>
    <scope>NUCLEOTIDE SEQUENCE [LARGE SCALE GENOMIC DNA]</scope>
    <source>
        <strain evidence="2">NBRC 105001</strain>
    </source>
</reference>
<dbReference type="EMBL" id="BSOU01000001">
    <property type="protein sequence ID" value="GLR73214.1"/>
    <property type="molecule type" value="Genomic_DNA"/>
</dbReference>
<organism evidence="1 2">
    <name type="scientific">Aliivibrio sifiae</name>
    <dbReference type="NCBI Taxonomy" id="566293"/>
    <lineage>
        <taxon>Bacteria</taxon>
        <taxon>Pseudomonadati</taxon>
        <taxon>Pseudomonadota</taxon>
        <taxon>Gammaproteobacteria</taxon>
        <taxon>Vibrionales</taxon>
        <taxon>Vibrionaceae</taxon>
        <taxon>Aliivibrio</taxon>
    </lineage>
</organism>
<sequence length="601" mass="68061">MTEFSVHIYIAGNLFLDTFNTLNVEMQMLCQFKLIPGRLLNQKDLPYILTPNELLNHLNRFTDLPSLKASLPIKLQRHSAISDSQGVFQTVSRIRQLVEQGEWAALSLMNQHRSVDSLHLVQGSGLKKRIDKVVNPSVTRSRLKVKPTLLRSSSNASSITPISEKKSDNKIVIEFAGQWPNNAASISMSKLKNINEKTVKPKKDSRNGHRSLVEFTSLDDRNRALYLTLPSMNSAKEINLLLSESLPPITKETEMAEWDNVLVPVVPFKAKNRDFLLQEASLYPSGYIYVVWNNNVWRELKITKDYQFMDIDLTSENKTNSGEKVANRHVDIALTHPEYGCYFSDEPFDVKQNGKTVFSGVLDVYGQARVFDLTEDKVIIELPKTPTHYSIELETTDSLFGSKQSDIRPVSGHALPHIWVPYKIAGQPQTLYAYHSLPQLTDDQLSELASNPETMAQRIEGLDSYTELQQFNDDGASVIALQSSLSSQALPVSIENQSEQGIAALLMSSPQDEIVFAYCQHHTVDEPDDYFELFNTEHKWSQKVYLGQVLALDDGYQSIRFTGWPSEVKTVTLKRVNKGNEYHPEQPPIIIYQDIEISELV</sequence>